<proteinExistence type="predicted"/>
<keyword evidence="3" id="KW-1185">Reference proteome</keyword>
<sequence length="266" mass="32050">MALFDKIVEVFNENNNIWMTTRDIYELIDKNIFGENKNGPQGHINMISRDLSQRYSELFEVNENYKPKRYRLATTDKDVIKLNKKYLVNDIKLFIGDKVYEEIAFELENEYEDFVKKAYKNIFGENTIYYDVKKKLGRRICDGLLYDYELDRVIIVENELAKHDLWGHIIPQISGFLIELNNEEVRNKLKYNVNWGEYELQIIKAIDNYKFDIIVVIDRITFNIREEERRINKYMQQIKSGSNSKIFFKEFRVFLSEDNHMVYHVE</sequence>
<protein>
    <submittedName>
        <fullName evidence="2">Uncharacterized protein</fullName>
    </submittedName>
</protein>
<dbReference type="OrthoDB" id="2656488at2"/>
<evidence type="ECO:0000313" key="3">
    <source>
        <dbReference type="Proteomes" id="UP000316626"/>
    </source>
</evidence>
<evidence type="ECO:0000313" key="2">
    <source>
        <dbReference type="EMBL" id="TQR19931.1"/>
    </source>
</evidence>
<dbReference type="Proteomes" id="UP000316626">
    <property type="component" value="Unassembled WGS sequence"/>
</dbReference>
<organism evidence="2 3">
    <name type="scientific">Psychrobacillus vulpis</name>
    <dbReference type="NCBI Taxonomy" id="2325572"/>
    <lineage>
        <taxon>Bacteria</taxon>
        <taxon>Bacillati</taxon>
        <taxon>Bacillota</taxon>
        <taxon>Bacilli</taxon>
        <taxon>Bacillales</taxon>
        <taxon>Bacillaceae</taxon>
        <taxon>Psychrobacillus</taxon>
    </lineage>
</organism>
<gene>
    <name evidence="2" type="ORF">FG384_09720</name>
</gene>
<dbReference type="RefSeq" id="WP_142642409.1">
    <property type="nucleotide sequence ID" value="NZ_VDGI01000009.1"/>
</dbReference>
<dbReference type="EMBL" id="VDGI01000009">
    <property type="protein sequence ID" value="TQR19931.1"/>
    <property type="molecule type" value="Genomic_DNA"/>
</dbReference>
<evidence type="ECO:0000256" key="1">
    <source>
        <dbReference type="SAM" id="Coils"/>
    </source>
</evidence>
<dbReference type="AlphaFoldDB" id="A0A544TR84"/>
<comment type="caution">
    <text evidence="2">The sequence shown here is derived from an EMBL/GenBank/DDBJ whole genome shotgun (WGS) entry which is preliminary data.</text>
</comment>
<accession>A0A544TR84</accession>
<reference evidence="2 3" key="1">
    <citation type="submission" date="2019-06" db="EMBL/GenBank/DDBJ databases">
        <title>Psychrobacillus vulpis sp. nov., a new species isolated from feces of a red fox that inhabits in The Tablas de Daimiel Natural Park, Albacete, Spain.</title>
        <authorList>
            <person name="Rodriguez M."/>
            <person name="Reina J.C."/>
            <person name="Bejar V."/>
            <person name="Llamas I."/>
        </authorList>
    </citation>
    <scope>NUCLEOTIDE SEQUENCE [LARGE SCALE GENOMIC DNA]</scope>
    <source>
        <strain evidence="2 3">Z8</strain>
    </source>
</reference>
<name>A0A544TR84_9BACI</name>
<feature type="coiled-coil region" evidence="1">
    <location>
        <begin position="217"/>
        <end position="244"/>
    </location>
</feature>
<keyword evidence="1" id="KW-0175">Coiled coil</keyword>